<comment type="caution">
    <text evidence="1">The sequence shown here is derived from an EMBL/GenBank/DDBJ whole genome shotgun (WGS) entry which is preliminary data.</text>
</comment>
<name>A0ACC1BDM5_9ROSI</name>
<dbReference type="EMBL" id="CM047901">
    <property type="protein sequence ID" value="KAJ0097025.1"/>
    <property type="molecule type" value="Genomic_DNA"/>
</dbReference>
<reference evidence="2" key="1">
    <citation type="journal article" date="2023" name="G3 (Bethesda)">
        <title>Genome assembly and association tests identify interacting loci associated with vigor, precocity, and sex in interspecific pistachio rootstocks.</title>
        <authorList>
            <person name="Palmer W."/>
            <person name="Jacygrad E."/>
            <person name="Sagayaradj S."/>
            <person name="Cavanaugh K."/>
            <person name="Han R."/>
            <person name="Bertier L."/>
            <person name="Beede B."/>
            <person name="Kafkas S."/>
            <person name="Golino D."/>
            <person name="Preece J."/>
            <person name="Michelmore R."/>
        </authorList>
    </citation>
    <scope>NUCLEOTIDE SEQUENCE [LARGE SCALE GENOMIC DNA]</scope>
</reference>
<evidence type="ECO:0000313" key="1">
    <source>
        <dbReference type="EMBL" id="KAJ0097025.1"/>
    </source>
</evidence>
<evidence type="ECO:0000313" key="2">
    <source>
        <dbReference type="Proteomes" id="UP001164250"/>
    </source>
</evidence>
<protein>
    <submittedName>
        <fullName evidence="1">Uncharacterized protein</fullName>
    </submittedName>
</protein>
<sequence>MSWTWNSLALVALAFFLQAFLWKKDSKTKRLPPGLTCRMVFGKKYADVELDERGFNTLIHEGANQANEGGFQGV</sequence>
<dbReference type="Proteomes" id="UP001164250">
    <property type="component" value="Chromosome 5"/>
</dbReference>
<accession>A0ACC1BDM5</accession>
<organism evidence="1 2">
    <name type="scientific">Pistacia atlantica</name>
    <dbReference type="NCBI Taxonomy" id="434234"/>
    <lineage>
        <taxon>Eukaryota</taxon>
        <taxon>Viridiplantae</taxon>
        <taxon>Streptophyta</taxon>
        <taxon>Embryophyta</taxon>
        <taxon>Tracheophyta</taxon>
        <taxon>Spermatophyta</taxon>
        <taxon>Magnoliopsida</taxon>
        <taxon>eudicotyledons</taxon>
        <taxon>Gunneridae</taxon>
        <taxon>Pentapetalae</taxon>
        <taxon>rosids</taxon>
        <taxon>malvids</taxon>
        <taxon>Sapindales</taxon>
        <taxon>Anacardiaceae</taxon>
        <taxon>Pistacia</taxon>
    </lineage>
</organism>
<gene>
    <name evidence="1" type="ORF">Patl1_27469</name>
</gene>
<proteinExistence type="predicted"/>
<keyword evidence="2" id="KW-1185">Reference proteome</keyword>